<sequence length="315" mass="35379">MSGTLLPYPITDNADFRAWALDHPRAFALLREIIFRWRASNIKKRGYPGPWSVYPRERWAEWAGMSVPQVKRELHRLEQDGLLRRVRGRFQGSTVRTYLQPTMLALEHAGKASDRARLGPTDEPMQAPVAKPIAAPVNAPVHVPVGEPTDYTPLPSSPTEAMKTTSTKKVHPHPKGKGKAGDDVNELNVGKNTANIDDLDEDAAFELQKAQWLEKKAKLFEAKFPRLTGKHEAKVKYPADLYGPRWFGFSLEVKLRLYQRYRTYVQNFYDAQKSGSFAGSAKTQGAADWSNWSDDDDAAFEAAIAKKKTTANPTT</sequence>
<evidence type="ECO:0000313" key="2">
    <source>
        <dbReference type="EMBL" id="MEH7827208.1"/>
    </source>
</evidence>
<evidence type="ECO:0000313" key="3">
    <source>
        <dbReference type="Proteomes" id="UP001431963"/>
    </source>
</evidence>
<name>A0ABU8BR81_9RHOB</name>
<dbReference type="EMBL" id="JBALHR010000002">
    <property type="protein sequence ID" value="MEH7827208.1"/>
    <property type="molecule type" value="Genomic_DNA"/>
</dbReference>
<evidence type="ECO:0008006" key="4">
    <source>
        <dbReference type="Google" id="ProtNLM"/>
    </source>
</evidence>
<dbReference type="Proteomes" id="UP001431963">
    <property type="component" value="Unassembled WGS sequence"/>
</dbReference>
<dbReference type="RefSeq" id="WP_335419640.1">
    <property type="nucleotide sequence ID" value="NZ_JBALHR010000002.1"/>
</dbReference>
<accession>A0ABU8BR81</accession>
<protein>
    <recommendedName>
        <fullName evidence="4">Helix-turn-helix protein</fullName>
    </recommendedName>
</protein>
<proteinExistence type="predicted"/>
<organism evidence="2 3">
    <name type="scientific">Gemmobacter denitrificans</name>
    <dbReference type="NCBI Taxonomy" id="3123040"/>
    <lineage>
        <taxon>Bacteria</taxon>
        <taxon>Pseudomonadati</taxon>
        <taxon>Pseudomonadota</taxon>
        <taxon>Alphaproteobacteria</taxon>
        <taxon>Rhodobacterales</taxon>
        <taxon>Paracoccaceae</taxon>
        <taxon>Gemmobacter</taxon>
    </lineage>
</organism>
<gene>
    <name evidence="2" type="ORF">V6590_03530</name>
</gene>
<reference evidence="2" key="1">
    <citation type="submission" date="2024-02" db="EMBL/GenBank/DDBJ databases">
        <title>Genome sequences of strain Gemmobacter sp. JM10B15.</title>
        <authorList>
            <person name="Zhang M."/>
        </authorList>
    </citation>
    <scope>NUCLEOTIDE SEQUENCE</scope>
    <source>
        <strain evidence="2">JM10B15</strain>
    </source>
</reference>
<keyword evidence="3" id="KW-1185">Reference proteome</keyword>
<evidence type="ECO:0000256" key="1">
    <source>
        <dbReference type="SAM" id="MobiDB-lite"/>
    </source>
</evidence>
<comment type="caution">
    <text evidence="2">The sequence shown here is derived from an EMBL/GenBank/DDBJ whole genome shotgun (WGS) entry which is preliminary data.</text>
</comment>
<feature type="compositionally biased region" description="Basic residues" evidence="1">
    <location>
        <begin position="166"/>
        <end position="178"/>
    </location>
</feature>
<feature type="region of interest" description="Disordered" evidence="1">
    <location>
        <begin position="151"/>
        <end position="188"/>
    </location>
</feature>